<dbReference type="CDD" id="cd02440">
    <property type="entry name" value="AdoMet_MTases"/>
    <property type="match status" value="1"/>
</dbReference>
<dbReference type="Gene3D" id="3.40.50.150">
    <property type="entry name" value="Vaccinia Virus protein VP39"/>
    <property type="match status" value="1"/>
</dbReference>
<keyword evidence="1" id="KW-0489">Methyltransferase</keyword>
<dbReference type="PANTHER" id="PTHR43712:SF2">
    <property type="entry name" value="O-METHYLTRANSFERASE CICE"/>
    <property type="match status" value="1"/>
</dbReference>
<organism evidence="6 7">
    <name type="scientific">Roseibium denhamense</name>
    <dbReference type="NCBI Taxonomy" id="76305"/>
    <lineage>
        <taxon>Bacteria</taxon>
        <taxon>Pseudomonadati</taxon>
        <taxon>Pseudomonadota</taxon>
        <taxon>Alphaproteobacteria</taxon>
        <taxon>Hyphomicrobiales</taxon>
        <taxon>Stappiaceae</taxon>
        <taxon>Roseibium</taxon>
    </lineage>
</organism>
<dbReference type="PROSITE" id="PS51683">
    <property type="entry name" value="SAM_OMT_II"/>
    <property type="match status" value="1"/>
</dbReference>
<feature type="domain" description="O-methyltransferase C-terminal" evidence="5">
    <location>
        <begin position="201"/>
        <end position="382"/>
    </location>
</feature>
<evidence type="ECO:0000256" key="1">
    <source>
        <dbReference type="ARBA" id="ARBA00022603"/>
    </source>
</evidence>
<reference evidence="6 7" key="1">
    <citation type="submission" date="2017-05" db="EMBL/GenBank/DDBJ databases">
        <authorList>
            <person name="Varghese N."/>
            <person name="Submissions S."/>
        </authorList>
    </citation>
    <scope>NUCLEOTIDE SEQUENCE [LARGE SCALE GENOMIC DNA]</scope>
    <source>
        <strain evidence="6 7">DSM 15949</strain>
    </source>
</reference>
<name>A0ABY1PKW2_9HYPH</name>
<accession>A0ABY1PKW2</accession>
<dbReference type="EMBL" id="FXTT01000007">
    <property type="protein sequence ID" value="SMP36470.1"/>
    <property type="molecule type" value="Genomic_DNA"/>
</dbReference>
<evidence type="ECO:0000313" key="6">
    <source>
        <dbReference type="EMBL" id="SMP36470.1"/>
    </source>
</evidence>
<proteinExistence type="predicted"/>
<dbReference type="RefSeq" id="WP_208997187.1">
    <property type="nucleotide sequence ID" value="NZ_BAAAEA010000005.1"/>
</dbReference>
<dbReference type="InterPro" id="IPR016461">
    <property type="entry name" value="COMT-like"/>
</dbReference>
<gene>
    <name evidence="6" type="ORF">SAMN06265374_4151</name>
</gene>
<feature type="compositionally biased region" description="Basic and acidic residues" evidence="4">
    <location>
        <begin position="8"/>
        <end position="17"/>
    </location>
</feature>
<sequence length="402" mass="44561">MAFSGKSLTRESGHSAHLELSPITPPPVASSLAGSLAIKFRTWRNALVASEEVRAWMMRIPGLRAFANRKANALFRITGGFIFTQVLNTCVKMNIFQALMEGPKTSADLADGSRLGLERMQLLLRQAERLEFIVEIEPGLWMLNDAGAVVASDPGIQAMILHHDIFYRDLEQPDQLLAAPETETRLKSYWAYVRHTHLDEIDTETAADYSSLMHHSQAMLADCVLAAYDFGWHRSLLDIGGGDGSFLAHCAKKHPDLNLHLFDLPVVADLARDNLERRGLSGRSTVHGGDFTADRIPDETECVSLVRILCDHDDDRVRQILSNLHRSLKPGTRLVIAEAMAGPSEGARLAAVYFSMYFLAMGSGRCRSDTEIRLLLTEAGFRRPKTIKTTNPLLATLVTAER</sequence>
<dbReference type="InterPro" id="IPR036390">
    <property type="entry name" value="WH_DNA-bd_sf"/>
</dbReference>
<dbReference type="SUPFAM" id="SSF53335">
    <property type="entry name" value="S-adenosyl-L-methionine-dependent methyltransferases"/>
    <property type="match status" value="1"/>
</dbReference>
<comment type="caution">
    <text evidence="6">The sequence shown here is derived from an EMBL/GenBank/DDBJ whole genome shotgun (WGS) entry which is preliminary data.</text>
</comment>
<feature type="region of interest" description="Disordered" evidence="4">
    <location>
        <begin position="1"/>
        <end position="21"/>
    </location>
</feature>
<dbReference type="InterPro" id="IPR029063">
    <property type="entry name" value="SAM-dependent_MTases_sf"/>
</dbReference>
<dbReference type="SUPFAM" id="SSF46785">
    <property type="entry name" value="Winged helix' DNA-binding domain"/>
    <property type="match status" value="1"/>
</dbReference>
<dbReference type="Gene3D" id="1.10.10.10">
    <property type="entry name" value="Winged helix-like DNA-binding domain superfamily/Winged helix DNA-binding domain"/>
    <property type="match status" value="1"/>
</dbReference>
<keyword evidence="3" id="KW-0949">S-adenosyl-L-methionine</keyword>
<keyword evidence="2" id="KW-0808">Transferase</keyword>
<dbReference type="Proteomes" id="UP001157914">
    <property type="component" value="Unassembled WGS sequence"/>
</dbReference>
<evidence type="ECO:0000256" key="2">
    <source>
        <dbReference type="ARBA" id="ARBA00022679"/>
    </source>
</evidence>
<protein>
    <submittedName>
        <fullName evidence="6">Hydroxyneurosporene-O-methyltransferase</fullName>
    </submittedName>
</protein>
<dbReference type="Pfam" id="PF00891">
    <property type="entry name" value="Methyltransf_2"/>
    <property type="match status" value="1"/>
</dbReference>
<dbReference type="InterPro" id="IPR001077">
    <property type="entry name" value="COMT_C"/>
</dbReference>
<evidence type="ECO:0000313" key="7">
    <source>
        <dbReference type="Proteomes" id="UP001157914"/>
    </source>
</evidence>
<evidence type="ECO:0000256" key="3">
    <source>
        <dbReference type="ARBA" id="ARBA00022691"/>
    </source>
</evidence>
<dbReference type="InterPro" id="IPR036388">
    <property type="entry name" value="WH-like_DNA-bd_sf"/>
</dbReference>
<evidence type="ECO:0000256" key="4">
    <source>
        <dbReference type="SAM" id="MobiDB-lite"/>
    </source>
</evidence>
<dbReference type="PANTHER" id="PTHR43712">
    <property type="entry name" value="PUTATIVE (AFU_ORTHOLOGUE AFUA_4G14580)-RELATED"/>
    <property type="match status" value="1"/>
</dbReference>
<evidence type="ECO:0000259" key="5">
    <source>
        <dbReference type="Pfam" id="PF00891"/>
    </source>
</evidence>
<keyword evidence="7" id="KW-1185">Reference proteome</keyword>